<organism evidence="16 17">
    <name type="scientific">Mortierella isabellina</name>
    <name type="common">Filamentous fungus</name>
    <name type="synonym">Umbelopsis isabellina</name>
    <dbReference type="NCBI Taxonomy" id="91625"/>
    <lineage>
        <taxon>Eukaryota</taxon>
        <taxon>Fungi</taxon>
        <taxon>Fungi incertae sedis</taxon>
        <taxon>Mucoromycota</taxon>
        <taxon>Mucoromycotina</taxon>
        <taxon>Umbelopsidomycetes</taxon>
        <taxon>Umbelopsidales</taxon>
        <taxon>Umbelopsidaceae</taxon>
        <taxon>Umbelopsis</taxon>
    </lineage>
</organism>
<dbReference type="Gene3D" id="3.90.1600.10">
    <property type="entry name" value="Palm domain of DNA polymerase"/>
    <property type="match status" value="1"/>
</dbReference>
<keyword evidence="4 13" id="KW-0548">Nucleotidyltransferase</keyword>
<evidence type="ECO:0000256" key="7">
    <source>
        <dbReference type="ARBA" id="ARBA00022833"/>
    </source>
</evidence>
<dbReference type="SUPFAM" id="SSF56672">
    <property type="entry name" value="DNA/RNA polymerases"/>
    <property type="match status" value="1"/>
</dbReference>
<comment type="similarity">
    <text evidence="2 13">Belongs to the DNA polymerase type-B family.</text>
</comment>
<evidence type="ECO:0000256" key="12">
    <source>
        <dbReference type="ARBA" id="ARBA00049244"/>
    </source>
</evidence>
<dbReference type="Proteomes" id="UP000654370">
    <property type="component" value="Unassembled WGS sequence"/>
</dbReference>
<dbReference type="InterPro" id="IPR006133">
    <property type="entry name" value="DNA-dir_DNA_pol_B_exonuc"/>
</dbReference>
<dbReference type="PANTHER" id="PTHR45812">
    <property type="entry name" value="DNA POLYMERASE ZETA CATALYTIC SUBUNIT"/>
    <property type="match status" value="1"/>
</dbReference>
<keyword evidence="5" id="KW-0479">Metal-binding</keyword>
<dbReference type="EC" id="2.7.7.7" evidence="13"/>
<dbReference type="PRINTS" id="PR00106">
    <property type="entry name" value="DNAPOLB"/>
</dbReference>
<dbReference type="OrthoDB" id="2414538at2759"/>
<dbReference type="SMART" id="SM00486">
    <property type="entry name" value="POLBc"/>
    <property type="match status" value="1"/>
</dbReference>
<keyword evidence="13" id="KW-0235">DNA replication</keyword>
<dbReference type="GO" id="GO:0000166">
    <property type="term" value="F:nucleotide binding"/>
    <property type="evidence" value="ECO:0007669"/>
    <property type="project" value="InterPro"/>
</dbReference>
<dbReference type="EMBL" id="JAEPQZ010000016">
    <property type="protein sequence ID" value="KAG2172880.1"/>
    <property type="molecule type" value="Genomic_DNA"/>
</dbReference>
<dbReference type="GO" id="GO:0005634">
    <property type="term" value="C:nucleus"/>
    <property type="evidence" value="ECO:0007669"/>
    <property type="project" value="TreeGrafter"/>
</dbReference>
<evidence type="ECO:0000256" key="5">
    <source>
        <dbReference type="ARBA" id="ARBA00022723"/>
    </source>
</evidence>
<dbReference type="SUPFAM" id="SSF53098">
    <property type="entry name" value="Ribonuclease H-like"/>
    <property type="match status" value="1"/>
</dbReference>
<keyword evidence="9" id="KW-0408">Iron</keyword>
<sequence>MQQSKIAYACQYADDELQLLELLLEKVRYYDPDLLVGYELHNSSWGYVIERCMIKYEINLIEEFSRIKRNDTAAMRSDSWGYRKAAIFRIVGRHLLNVWRIMRSEIDLTSYRFENIAFHLLHTRIPHYSYQTLTNWYTSGGPTLKEKVCRYFLDRVQKNLELLDVSNMISRTTESARTFGIDFYSVMTRGSQFKVESMMLRIAKPENFVLISPSRKQVGEMSAAECLPLVMEPISQFYTSPVLVLDFQSLYPSVMIAYNYCYSTCLGKVDTTKRDFVKKDDLKYGMDMLDIPSDILQLMEKHINVSPTGLMFVKPSIRKSLLAKMLSEILDTRVMVKRTMSEHENDKGLHRLLDARQLGLKFLANVTYGYTSATFSGRMPAVEIADSIVQTGRETLERAIEVINKTEKWKAHVVYGDTDSVFVHLPGRTRDQAFDIGNDIADTITRMNPVPVKLKFEKVYHPCVLVTKKRYVGYKYEDRDWKEPQFEAKGIETVRRDGIPATQKMMEKSLRILFETKDISQVKSYLQDQWMSILSSRVSEQDFILAQEVRLGEYKEGYESVGARVAMESMKLDPRAEPQYGDRIPYVIVARGPNEKLRDRPMTPLAYMSDRYVSKHVVFLLVKYFLNLVWKSSSLRLDSEYYIRKQIIPALERIFNLCGVDVASWYSQMPRRKQALAYSVSQLAEYSNNSRTIEQYYSSRHCIVCRKISDQG</sequence>
<dbReference type="FunFam" id="1.10.287.690:FF:000002">
    <property type="entry name" value="DNA polymerase zeta"/>
    <property type="match status" value="1"/>
</dbReference>
<dbReference type="Pfam" id="PF03104">
    <property type="entry name" value="DNA_pol_B_exo1"/>
    <property type="match status" value="1"/>
</dbReference>
<evidence type="ECO:0000256" key="13">
    <source>
        <dbReference type="RuleBase" id="RU000442"/>
    </source>
</evidence>
<dbReference type="CDD" id="cd05534">
    <property type="entry name" value="POLBc_zeta"/>
    <property type="match status" value="1"/>
</dbReference>
<gene>
    <name evidence="16" type="ORF">INT43_000230</name>
</gene>
<evidence type="ECO:0000256" key="11">
    <source>
        <dbReference type="ARBA" id="ARBA00023204"/>
    </source>
</evidence>
<keyword evidence="17" id="KW-1185">Reference proteome</keyword>
<dbReference type="GO" id="GO:0000724">
    <property type="term" value="P:double-strand break repair via homologous recombination"/>
    <property type="evidence" value="ECO:0007669"/>
    <property type="project" value="TreeGrafter"/>
</dbReference>
<dbReference type="InterPro" id="IPR023211">
    <property type="entry name" value="DNA_pol_palm_dom_sf"/>
</dbReference>
<dbReference type="GO" id="GO:0051536">
    <property type="term" value="F:iron-sulfur cluster binding"/>
    <property type="evidence" value="ECO:0007669"/>
    <property type="project" value="UniProtKB-KW"/>
</dbReference>
<dbReference type="AlphaFoldDB" id="A0A8H7U888"/>
<dbReference type="InterPro" id="IPR030559">
    <property type="entry name" value="PolZ_Rev3"/>
</dbReference>
<dbReference type="FunFam" id="3.30.420.10:FF:000024">
    <property type="entry name" value="DNA polymerase zeta catalytic subunit"/>
    <property type="match status" value="1"/>
</dbReference>
<protein>
    <recommendedName>
        <fullName evidence="13">DNA polymerase</fullName>
        <ecNumber evidence="13">2.7.7.7</ecNumber>
    </recommendedName>
</protein>
<dbReference type="Pfam" id="PF00136">
    <property type="entry name" value="DNA_pol_B"/>
    <property type="match status" value="1"/>
</dbReference>
<dbReference type="GO" id="GO:0046872">
    <property type="term" value="F:metal ion binding"/>
    <property type="evidence" value="ECO:0007669"/>
    <property type="project" value="UniProtKB-KW"/>
</dbReference>
<evidence type="ECO:0000256" key="8">
    <source>
        <dbReference type="ARBA" id="ARBA00022932"/>
    </source>
</evidence>
<comment type="cofactor">
    <cofactor evidence="1">
        <name>[4Fe-4S] cluster</name>
        <dbReference type="ChEBI" id="CHEBI:49883"/>
    </cofactor>
</comment>
<keyword evidence="13" id="KW-0238">DNA-binding</keyword>
<dbReference type="GO" id="GO:0042276">
    <property type="term" value="P:error-prone translesion synthesis"/>
    <property type="evidence" value="ECO:0007669"/>
    <property type="project" value="TreeGrafter"/>
</dbReference>
<dbReference type="InterPro" id="IPR006134">
    <property type="entry name" value="DNA-dir_DNA_pol_B_multi_dom"/>
</dbReference>
<evidence type="ECO:0000256" key="9">
    <source>
        <dbReference type="ARBA" id="ARBA00023004"/>
    </source>
</evidence>
<dbReference type="GO" id="GO:0003887">
    <property type="term" value="F:DNA-directed DNA polymerase activity"/>
    <property type="evidence" value="ECO:0007669"/>
    <property type="project" value="UniProtKB-KW"/>
</dbReference>
<feature type="domain" description="DNA-directed DNA polymerase family B multifunctional" evidence="14">
    <location>
        <begin position="182"/>
        <end position="656"/>
    </location>
</feature>
<dbReference type="InterPro" id="IPR042087">
    <property type="entry name" value="DNA_pol_B_thumb"/>
</dbReference>
<dbReference type="Gene3D" id="1.10.287.690">
    <property type="entry name" value="Helix hairpin bin"/>
    <property type="match status" value="1"/>
</dbReference>
<keyword evidence="11" id="KW-0234">DNA repair</keyword>
<dbReference type="InterPro" id="IPR006172">
    <property type="entry name" value="DNA-dir_DNA_pol_B"/>
</dbReference>
<dbReference type="GO" id="GO:0006260">
    <property type="term" value="P:DNA replication"/>
    <property type="evidence" value="ECO:0007669"/>
    <property type="project" value="UniProtKB-KW"/>
</dbReference>
<keyword evidence="8 13" id="KW-0239">DNA-directed DNA polymerase</keyword>
<keyword evidence="7" id="KW-0862">Zinc</keyword>
<dbReference type="GO" id="GO:0016035">
    <property type="term" value="C:zeta DNA polymerase complex"/>
    <property type="evidence" value="ECO:0007669"/>
    <property type="project" value="InterPro"/>
</dbReference>
<keyword evidence="10" id="KW-0411">Iron-sulfur</keyword>
<dbReference type="InterPro" id="IPR036397">
    <property type="entry name" value="RNaseH_sf"/>
</dbReference>
<evidence type="ECO:0000256" key="6">
    <source>
        <dbReference type="ARBA" id="ARBA00022763"/>
    </source>
</evidence>
<accession>A0A8H7U888</accession>
<comment type="catalytic activity">
    <reaction evidence="12 13">
        <text>DNA(n) + a 2'-deoxyribonucleoside 5'-triphosphate = DNA(n+1) + diphosphate</text>
        <dbReference type="Rhea" id="RHEA:22508"/>
        <dbReference type="Rhea" id="RHEA-COMP:17339"/>
        <dbReference type="Rhea" id="RHEA-COMP:17340"/>
        <dbReference type="ChEBI" id="CHEBI:33019"/>
        <dbReference type="ChEBI" id="CHEBI:61560"/>
        <dbReference type="ChEBI" id="CHEBI:173112"/>
        <dbReference type="EC" id="2.7.7.7"/>
    </reaction>
</comment>
<dbReference type="PROSITE" id="PS00116">
    <property type="entry name" value="DNA_POLYMERASE_B"/>
    <property type="match status" value="1"/>
</dbReference>
<dbReference type="InterPro" id="IPR043502">
    <property type="entry name" value="DNA/RNA_pol_sf"/>
</dbReference>
<evidence type="ECO:0000256" key="2">
    <source>
        <dbReference type="ARBA" id="ARBA00005755"/>
    </source>
</evidence>
<feature type="domain" description="DNA-directed DNA polymerase family B exonuclease" evidence="15">
    <location>
        <begin position="12"/>
        <end position="115"/>
    </location>
</feature>
<evidence type="ECO:0000259" key="14">
    <source>
        <dbReference type="Pfam" id="PF00136"/>
    </source>
</evidence>
<dbReference type="CDD" id="cd05778">
    <property type="entry name" value="DNA_polB_zeta_exo"/>
    <property type="match status" value="1"/>
</dbReference>
<evidence type="ECO:0000256" key="1">
    <source>
        <dbReference type="ARBA" id="ARBA00001966"/>
    </source>
</evidence>
<name>A0A8H7U888_MORIS</name>
<proteinExistence type="inferred from homology"/>
<evidence type="ECO:0000256" key="3">
    <source>
        <dbReference type="ARBA" id="ARBA00022679"/>
    </source>
</evidence>
<evidence type="ECO:0000256" key="10">
    <source>
        <dbReference type="ARBA" id="ARBA00023014"/>
    </source>
</evidence>
<evidence type="ECO:0000259" key="15">
    <source>
        <dbReference type="Pfam" id="PF03104"/>
    </source>
</evidence>
<comment type="caution">
    <text evidence="16">The sequence shown here is derived from an EMBL/GenBank/DDBJ whole genome shotgun (WGS) entry which is preliminary data.</text>
</comment>
<reference evidence="16" key="1">
    <citation type="submission" date="2020-12" db="EMBL/GenBank/DDBJ databases">
        <title>Metabolic potential, ecology and presence of endohyphal bacteria is reflected in genomic diversity of Mucoromycotina.</title>
        <authorList>
            <person name="Muszewska A."/>
            <person name="Okrasinska A."/>
            <person name="Steczkiewicz K."/>
            <person name="Drgas O."/>
            <person name="Orlowska M."/>
            <person name="Perlinska-Lenart U."/>
            <person name="Aleksandrzak-Piekarczyk T."/>
            <person name="Szatraj K."/>
            <person name="Zielenkiewicz U."/>
            <person name="Pilsyk S."/>
            <person name="Malc E."/>
            <person name="Mieczkowski P."/>
            <person name="Kruszewska J.S."/>
            <person name="Biernat P."/>
            <person name="Pawlowska J."/>
        </authorList>
    </citation>
    <scope>NUCLEOTIDE SEQUENCE</scope>
    <source>
        <strain evidence="16">WA0000067209</strain>
    </source>
</reference>
<evidence type="ECO:0000256" key="4">
    <source>
        <dbReference type="ARBA" id="ARBA00022695"/>
    </source>
</evidence>
<keyword evidence="6" id="KW-0227">DNA damage</keyword>
<dbReference type="Gene3D" id="1.10.132.60">
    <property type="entry name" value="DNA polymerase family B, C-terminal domain"/>
    <property type="match status" value="1"/>
</dbReference>
<evidence type="ECO:0000313" key="17">
    <source>
        <dbReference type="Proteomes" id="UP000654370"/>
    </source>
</evidence>
<dbReference type="PANTHER" id="PTHR45812:SF1">
    <property type="entry name" value="DNA POLYMERASE ZETA CATALYTIC SUBUNIT"/>
    <property type="match status" value="1"/>
</dbReference>
<dbReference type="InterPro" id="IPR012337">
    <property type="entry name" value="RNaseH-like_sf"/>
</dbReference>
<keyword evidence="3 13" id="KW-0808">Transferase</keyword>
<dbReference type="InterPro" id="IPR017964">
    <property type="entry name" value="DNA-dir_DNA_pol_B_CS"/>
</dbReference>
<dbReference type="Gene3D" id="3.30.420.10">
    <property type="entry name" value="Ribonuclease H-like superfamily/Ribonuclease H"/>
    <property type="match status" value="1"/>
</dbReference>
<dbReference type="GO" id="GO:0003677">
    <property type="term" value="F:DNA binding"/>
    <property type="evidence" value="ECO:0007669"/>
    <property type="project" value="UniProtKB-KW"/>
</dbReference>
<evidence type="ECO:0000313" key="16">
    <source>
        <dbReference type="EMBL" id="KAG2172880.1"/>
    </source>
</evidence>